<feature type="disulfide bond" evidence="4">
    <location>
        <begin position="127"/>
        <end position="144"/>
    </location>
</feature>
<evidence type="ECO:0000313" key="8">
    <source>
        <dbReference type="Proteomes" id="UP000593567"/>
    </source>
</evidence>
<dbReference type="InterPro" id="IPR015915">
    <property type="entry name" value="Kelch-typ_b-propeller"/>
</dbReference>
<dbReference type="Proteomes" id="UP000593567">
    <property type="component" value="Unassembled WGS sequence"/>
</dbReference>
<dbReference type="PROSITE" id="PS01180">
    <property type="entry name" value="CUB"/>
    <property type="match status" value="1"/>
</dbReference>
<dbReference type="PROSITE" id="PS50026">
    <property type="entry name" value="EGF_3"/>
    <property type="match status" value="1"/>
</dbReference>
<dbReference type="InterPro" id="IPR000742">
    <property type="entry name" value="EGF"/>
</dbReference>
<keyword evidence="2" id="KW-0677">Repeat</keyword>
<dbReference type="Gene3D" id="2.60.120.290">
    <property type="entry name" value="Spermadhesin, CUB domain"/>
    <property type="match status" value="1"/>
</dbReference>
<dbReference type="GO" id="GO:0005794">
    <property type="term" value="C:Golgi apparatus"/>
    <property type="evidence" value="ECO:0007669"/>
    <property type="project" value="TreeGrafter"/>
</dbReference>
<dbReference type="InterPro" id="IPR000859">
    <property type="entry name" value="CUB_dom"/>
</dbReference>
<comment type="caution">
    <text evidence="7">The sequence shown here is derived from an EMBL/GenBank/DDBJ whole genome shotgun (WGS) entry which is preliminary data.</text>
</comment>
<dbReference type="Pfam" id="PF00431">
    <property type="entry name" value="CUB"/>
    <property type="match status" value="1"/>
</dbReference>
<dbReference type="Pfam" id="PF24981">
    <property type="entry name" value="Beta-prop_ATRN-LZTR1"/>
    <property type="match status" value="1"/>
</dbReference>
<evidence type="ECO:0000259" key="6">
    <source>
        <dbReference type="PROSITE" id="PS50026"/>
    </source>
</evidence>
<dbReference type="PROSITE" id="PS00022">
    <property type="entry name" value="EGF_1"/>
    <property type="match status" value="1"/>
</dbReference>
<comment type="caution">
    <text evidence="4">Lacks conserved residue(s) required for the propagation of feature annotation.</text>
</comment>
<evidence type="ECO:0000256" key="3">
    <source>
        <dbReference type="ARBA" id="ARBA00023157"/>
    </source>
</evidence>
<evidence type="ECO:0000256" key="4">
    <source>
        <dbReference type="PROSITE-ProRule" id="PRU00076"/>
    </source>
</evidence>
<keyword evidence="4" id="KW-0245">EGF-like domain</keyword>
<dbReference type="SUPFAM" id="SSF49854">
    <property type="entry name" value="Spermadhesin, CUB domain"/>
    <property type="match status" value="1"/>
</dbReference>
<dbReference type="CDD" id="cd00041">
    <property type="entry name" value="CUB"/>
    <property type="match status" value="1"/>
</dbReference>
<gene>
    <name evidence="7" type="ORF">EB796_007070</name>
</gene>
<sequence>MLVLFVTILPLCDGSKYINIHFDKFVTECDYDYLYVYEGNSFSSVLIGSYSGGTIPDSISVKSSAVLIHFYSDLNYKPSIGNFRLLYSMTDCKFDCPICSSGRCLCSSNQYTGLDCMTEQCVSDSDCSDHGECVRDVFDGNLYCSCHENYIGRKCDVLVNSTLDGAGDWRELAPSGVGFESRTGHSAVYDEETHCIWVFGGFSLTTVTNQLRKFNLITNRWELEVAGTADWPGVTYNHKAVAVDGCMYVSGGRNSTHLLSHFWRYCFGPRTWSRLSDLPEALAHHTMTLVDRLLYIVGGLTSQQTLSNSILKFDTDNPGGQWEEVVVRGGNRLDVNAAGHSTIYHADTRSLFVFGGHKEQITRFSQLT</sequence>
<organism evidence="7 8">
    <name type="scientific">Bugula neritina</name>
    <name type="common">Brown bryozoan</name>
    <name type="synonym">Sertularia neritina</name>
    <dbReference type="NCBI Taxonomy" id="10212"/>
    <lineage>
        <taxon>Eukaryota</taxon>
        <taxon>Metazoa</taxon>
        <taxon>Spiralia</taxon>
        <taxon>Lophotrochozoa</taxon>
        <taxon>Bryozoa</taxon>
        <taxon>Gymnolaemata</taxon>
        <taxon>Cheilostomatida</taxon>
        <taxon>Flustrina</taxon>
        <taxon>Buguloidea</taxon>
        <taxon>Bugulidae</taxon>
        <taxon>Bugula</taxon>
    </lineage>
</organism>
<dbReference type="OrthoDB" id="263283at2759"/>
<keyword evidence="8" id="KW-1185">Reference proteome</keyword>
<dbReference type="EMBL" id="VXIV02001033">
    <property type="protein sequence ID" value="KAF6034615.1"/>
    <property type="molecule type" value="Genomic_DNA"/>
</dbReference>
<dbReference type="PANTHER" id="PTHR46376:SF1">
    <property type="entry name" value="LEUCINE-ZIPPER-LIKE TRANSCRIPTIONAL REGULATOR 1"/>
    <property type="match status" value="1"/>
</dbReference>
<reference evidence="7" key="1">
    <citation type="submission" date="2020-06" db="EMBL/GenBank/DDBJ databases">
        <title>Draft genome of Bugula neritina, a colonial animal packing powerful symbionts and potential medicines.</title>
        <authorList>
            <person name="Rayko M."/>
        </authorList>
    </citation>
    <scope>NUCLEOTIDE SEQUENCE [LARGE SCALE GENOMIC DNA]</scope>
    <source>
        <strain evidence="7">Kwan_BN1</strain>
    </source>
</reference>
<proteinExistence type="predicted"/>
<dbReference type="PANTHER" id="PTHR46376">
    <property type="entry name" value="LEUCINE-ZIPPER-LIKE TRANSCRIPTIONAL REGULATOR 1"/>
    <property type="match status" value="1"/>
</dbReference>
<name>A0A7J7K8S5_BUGNE</name>
<evidence type="ECO:0000256" key="1">
    <source>
        <dbReference type="ARBA" id="ARBA00022441"/>
    </source>
</evidence>
<dbReference type="InterPro" id="IPR051568">
    <property type="entry name" value="LZTR1/Attractin"/>
</dbReference>
<feature type="disulfide bond" evidence="4">
    <location>
        <begin position="146"/>
        <end position="155"/>
    </location>
</feature>
<dbReference type="InterPro" id="IPR056737">
    <property type="entry name" value="Beta-prop_ATRN-MKLN-like"/>
</dbReference>
<feature type="domain" description="CUB" evidence="5">
    <location>
        <begin position="1"/>
        <end position="90"/>
    </location>
</feature>
<keyword evidence="1" id="KW-0880">Kelch repeat</keyword>
<evidence type="ECO:0000313" key="7">
    <source>
        <dbReference type="EMBL" id="KAF6034615.1"/>
    </source>
</evidence>
<dbReference type="SUPFAM" id="SSF117281">
    <property type="entry name" value="Kelch motif"/>
    <property type="match status" value="1"/>
</dbReference>
<evidence type="ECO:0000256" key="2">
    <source>
        <dbReference type="ARBA" id="ARBA00022737"/>
    </source>
</evidence>
<dbReference type="Gene3D" id="2.120.10.80">
    <property type="entry name" value="Kelch-type beta propeller"/>
    <property type="match status" value="1"/>
</dbReference>
<dbReference type="SUPFAM" id="SSF57196">
    <property type="entry name" value="EGF/Laminin"/>
    <property type="match status" value="1"/>
</dbReference>
<evidence type="ECO:0000259" key="5">
    <source>
        <dbReference type="PROSITE" id="PS01180"/>
    </source>
</evidence>
<feature type="domain" description="EGF-like" evidence="6">
    <location>
        <begin position="117"/>
        <end position="156"/>
    </location>
</feature>
<keyword evidence="3 4" id="KW-1015">Disulfide bond</keyword>
<dbReference type="AlphaFoldDB" id="A0A7J7K8S5"/>
<protein>
    <submittedName>
        <fullName evidence="7">MEGF8</fullName>
    </submittedName>
</protein>
<dbReference type="InterPro" id="IPR035914">
    <property type="entry name" value="Sperma_CUB_dom_sf"/>
</dbReference>
<accession>A0A7J7K8S5</accession>